<sequence length="88" mass="9652">MKTVSANNEDDLSADKDKNADMNVVDVDDLVSEERSIEKTHVPSIAKRLRSRSGKVVPSASEPVKTTKAANKPSLKLVLYGPKKTWSK</sequence>
<reference evidence="2 3" key="1">
    <citation type="journal article" date="2018" name="Front. Plant Sci.">
        <title>Red Clover (Trifolium pratense) and Zigzag Clover (T. medium) - A Picture of Genomic Similarities and Differences.</title>
        <authorList>
            <person name="Dluhosova J."/>
            <person name="Istvanek J."/>
            <person name="Nedelnik J."/>
            <person name="Repkova J."/>
        </authorList>
    </citation>
    <scope>NUCLEOTIDE SEQUENCE [LARGE SCALE GENOMIC DNA]</scope>
    <source>
        <strain evidence="3">cv. 10/8</strain>
        <tissue evidence="2">Leaf</tissue>
    </source>
</reference>
<feature type="region of interest" description="Disordered" evidence="1">
    <location>
        <begin position="1"/>
        <end position="20"/>
    </location>
</feature>
<evidence type="ECO:0000256" key="1">
    <source>
        <dbReference type="SAM" id="MobiDB-lite"/>
    </source>
</evidence>
<protein>
    <recommendedName>
        <fullName evidence="4">Envelope-like protein</fullName>
    </recommendedName>
</protein>
<keyword evidence="3" id="KW-1185">Reference proteome</keyword>
<evidence type="ECO:0000313" key="2">
    <source>
        <dbReference type="EMBL" id="MCI49688.1"/>
    </source>
</evidence>
<name>A0A392SLB9_9FABA</name>
<dbReference type="EMBL" id="LXQA010404927">
    <property type="protein sequence ID" value="MCI49688.1"/>
    <property type="molecule type" value="Genomic_DNA"/>
</dbReference>
<dbReference type="AlphaFoldDB" id="A0A392SLB9"/>
<organism evidence="2 3">
    <name type="scientific">Trifolium medium</name>
    <dbReference type="NCBI Taxonomy" id="97028"/>
    <lineage>
        <taxon>Eukaryota</taxon>
        <taxon>Viridiplantae</taxon>
        <taxon>Streptophyta</taxon>
        <taxon>Embryophyta</taxon>
        <taxon>Tracheophyta</taxon>
        <taxon>Spermatophyta</taxon>
        <taxon>Magnoliopsida</taxon>
        <taxon>eudicotyledons</taxon>
        <taxon>Gunneridae</taxon>
        <taxon>Pentapetalae</taxon>
        <taxon>rosids</taxon>
        <taxon>fabids</taxon>
        <taxon>Fabales</taxon>
        <taxon>Fabaceae</taxon>
        <taxon>Papilionoideae</taxon>
        <taxon>50 kb inversion clade</taxon>
        <taxon>NPAAA clade</taxon>
        <taxon>Hologalegina</taxon>
        <taxon>IRL clade</taxon>
        <taxon>Trifolieae</taxon>
        <taxon>Trifolium</taxon>
    </lineage>
</organism>
<evidence type="ECO:0008006" key="4">
    <source>
        <dbReference type="Google" id="ProtNLM"/>
    </source>
</evidence>
<proteinExistence type="predicted"/>
<feature type="region of interest" description="Disordered" evidence="1">
    <location>
        <begin position="49"/>
        <end position="70"/>
    </location>
</feature>
<dbReference type="Proteomes" id="UP000265520">
    <property type="component" value="Unassembled WGS sequence"/>
</dbReference>
<feature type="non-terminal residue" evidence="2">
    <location>
        <position position="88"/>
    </location>
</feature>
<evidence type="ECO:0000313" key="3">
    <source>
        <dbReference type="Proteomes" id="UP000265520"/>
    </source>
</evidence>
<comment type="caution">
    <text evidence="2">The sequence shown here is derived from an EMBL/GenBank/DDBJ whole genome shotgun (WGS) entry which is preliminary data.</text>
</comment>
<accession>A0A392SLB9</accession>